<dbReference type="GO" id="GO:0045944">
    <property type="term" value="P:positive regulation of transcription by RNA polymerase II"/>
    <property type="evidence" value="ECO:0007669"/>
    <property type="project" value="UniProtKB-ARBA"/>
</dbReference>
<comment type="subcellular location">
    <subcellularLocation>
        <location evidence="1">Nucleus</location>
    </subcellularLocation>
</comment>
<dbReference type="Proteomes" id="UP001152649">
    <property type="component" value="Unassembled WGS sequence"/>
</dbReference>
<evidence type="ECO:0000256" key="1">
    <source>
        <dbReference type="ARBA" id="ARBA00004123"/>
    </source>
</evidence>
<evidence type="ECO:0000313" key="8">
    <source>
        <dbReference type="Proteomes" id="UP001152649"/>
    </source>
</evidence>
<keyword evidence="8" id="KW-1185">Reference proteome</keyword>
<keyword evidence="5" id="KW-0539">Nucleus</keyword>
<evidence type="ECO:0000259" key="6">
    <source>
        <dbReference type="Pfam" id="PF00319"/>
    </source>
</evidence>
<keyword evidence="4" id="KW-0804">Transcription</keyword>
<dbReference type="Pfam" id="PF00319">
    <property type="entry name" value="SRF-TF"/>
    <property type="match status" value="1"/>
</dbReference>
<name>A0A9W4I8I0_9EURO</name>
<evidence type="ECO:0000256" key="5">
    <source>
        <dbReference type="ARBA" id="ARBA00023242"/>
    </source>
</evidence>
<dbReference type="InterPro" id="IPR002100">
    <property type="entry name" value="TF_MADSbox"/>
</dbReference>
<dbReference type="EMBL" id="CAJVPG010000014">
    <property type="protein sequence ID" value="CAG8237771.1"/>
    <property type="molecule type" value="Genomic_DNA"/>
</dbReference>
<evidence type="ECO:0000313" key="7">
    <source>
        <dbReference type="EMBL" id="CAG8237771.1"/>
    </source>
</evidence>
<comment type="caution">
    <text evidence="7">The sequence shown here is derived from an EMBL/GenBank/DDBJ whole genome shotgun (WGS) entry which is preliminary data.</text>
</comment>
<dbReference type="OrthoDB" id="3477330at2759"/>
<gene>
    <name evidence="7" type="ORF">PSALAMII_LOCUS416</name>
</gene>
<keyword evidence="2" id="KW-0805">Transcription regulation</keyword>
<evidence type="ECO:0000256" key="4">
    <source>
        <dbReference type="ARBA" id="ARBA00023163"/>
    </source>
</evidence>
<evidence type="ECO:0000256" key="3">
    <source>
        <dbReference type="ARBA" id="ARBA00023125"/>
    </source>
</evidence>
<dbReference type="GO" id="GO:0005634">
    <property type="term" value="C:nucleus"/>
    <property type="evidence" value="ECO:0007669"/>
    <property type="project" value="UniProtKB-SubCell"/>
</dbReference>
<dbReference type="InterPro" id="IPR036879">
    <property type="entry name" value="TF_MADSbox_sf"/>
</dbReference>
<feature type="domain" description="MADS-box" evidence="6">
    <location>
        <begin position="21"/>
        <end position="54"/>
    </location>
</feature>
<dbReference type="SUPFAM" id="SSF55455">
    <property type="entry name" value="SRF-like"/>
    <property type="match status" value="1"/>
</dbReference>
<keyword evidence="3" id="KW-0238">DNA-binding</keyword>
<evidence type="ECO:0000256" key="2">
    <source>
        <dbReference type="ARBA" id="ARBA00023015"/>
    </source>
</evidence>
<dbReference type="GO" id="GO:0046983">
    <property type="term" value="F:protein dimerization activity"/>
    <property type="evidence" value="ECO:0007669"/>
    <property type="project" value="InterPro"/>
</dbReference>
<accession>A0A9W4I8I0</accession>
<sequence length="88" mass="9911">MVVQPKLETNLADAANQKARRRRSTVFKKASEYSSECGANIHLVLRMKKSGKIFILTSNSKNWPLSGSQLSFHPTPIHKYLDSPETKP</sequence>
<reference evidence="7" key="1">
    <citation type="submission" date="2021-07" db="EMBL/GenBank/DDBJ databases">
        <authorList>
            <person name="Branca A.L. A."/>
        </authorList>
    </citation>
    <scope>NUCLEOTIDE SEQUENCE</scope>
</reference>
<organism evidence="7 8">
    <name type="scientific">Penicillium salamii</name>
    <dbReference type="NCBI Taxonomy" id="1612424"/>
    <lineage>
        <taxon>Eukaryota</taxon>
        <taxon>Fungi</taxon>
        <taxon>Dikarya</taxon>
        <taxon>Ascomycota</taxon>
        <taxon>Pezizomycotina</taxon>
        <taxon>Eurotiomycetes</taxon>
        <taxon>Eurotiomycetidae</taxon>
        <taxon>Eurotiales</taxon>
        <taxon>Aspergillaceae</taxon>
        <taxon>Penicillium</taxon>
    </lineage>
</organism>
<dbReference type="GO" id="GO:0003677">
    <property type="term" value="F:DNA binding"/>
    <property type="evidence" value="ECO:0007669"/>
    <property type="project" value="UniProtKB-KW"/>
</dbReference>
<proteinExistence type="predicted"/>
<dbReference type="AlphaFoldDB" id="A0A9W4I8I0"/>
<protein>
    <recommendedName>
        <fullName evidence="6">MADS-box domain-containing protein</fullName>
    </recommendedName>
</protein>